<dbReference type="InterPro" id="IPR050090">
    <property type="entry name" value="Tyrosine_recombinase_XerCD"/>
</dbReference>
<dbReference type="AlphaFoldDB" id="A0A510V7Z7"/>
<evidence type="ECO:0000313" key="6">
    <source>
        <dbReference type="Proteomes" id="UP000321118"/>
    </source>
</evidence>
<keyword evidence="3" id="KW-0233">DNA recombination</keyword>
<dbReference type="Proteomes" id="UP000321118">
    <property type="component" value="Unassembled WGS sequence"/>
</dbReference>
<dbReference type="GO" id="GO:0015074">
    <property type="term" value="P:DNA integration"/>
    <property type="evidence" value="ECO:0007669"/>
    <property type="project" value="InterPro"/>
</dbReference>
<evidence type="ECO:0000259" key="4">
    <source>
        <dbReference type="PROSITE" id="PS51898"/>
    </source>
</evidence>
<dbReference type="PROSITE" id="PS51898">
    <property type="entry name" value="TYR_RECOMBINASE"/>
    <property type="match status" value="1"/>
</dbReference>
<dbReference type="InterPro" id="IPR011010">
    <property type="entry name" value="DNA_brk_join_enz"/>
</dbReference>
<comment type="similarity">
    <text evidence="1">Belongs to the 'phage' integrase family.</text>
</comment>
<dbReference type="OrthoDB" id="148546at2"/>
<protein>
    <submittedName>
        <fullName evidence="5">Putative prophage phiRv2 integrase</fullName>
    </submittedName>
</protein>
<reference evidence="5 6" key="1">
    <citation type="submission" date="2019-07" db="EMBL/GenBank/DDBJ databases">
        <title>Whole genome shotgun sequence of Cellulomonas xylanilytica NBRC 101102.</title>
        <authorList>
            <person name="Hosoyama A."/>
            <person name="Uohara A."/>
            <person name="Ohji S."/>
            <person name="Ichikawa N."/>
        </authorList>
    </citation>
    <scope>NUCLEOTIDE SEQUENCE [LARGE SCALE GENOMIC DNA]</scope>
    <source>
        <strain evidence="5 6">NBRC 101102</strain>
    </source>
</reference>
<evidence type="ECO:0000313" key="5">
    <source>
        <dbReference type="EMBL" id="GEK21390.1"/>
    </source>
</evidence>
<dbReference type="PANTHER" id="PTHR30349:SF41">
    <property type="entry name" value="INTEGRASE_RECOMBINASE PROTEIN MJ0367-RELATED"/>
    <property type="match status" value="1"/>
</dbReference>
<keyword evidence="6" id="KW-1185">Reference proteome</keyword>
<comment type="caution">
    <text evidence="5">The sequence shown here is derived from an EMBL/GenBank/DDBJ whole genome shotgun (WGS) entry which is preliminary data.</text>
</comment>
<dbReference type="PANTHER" id="PTHR30349">
    <property type="entry name" value="PHAGE INTEGRASE-RELATED"/>
    <property type="match status" value="1"/>
</dbReference>
<evidence type="ECO:0000256" key="1">
    <source>
        <dbReference type="ARBA" id="ARBA00008857"/>
    </source>
</evidence>
<keyword evidence="2" id="KW-0238">DNA-binding</keyword>
<name>A0A510V7Z7_9CELL</name>
<accession>A0A510V7Z7</accession>
<dbReference type="Gene3D" id="1.10.443.10">
    <property type="entry name" value="Intergrase catalytic core"/>
    <property type="match status" value="1"/>
</dbReference>
<dbReference type="Gene3D" id="1.10.150.130">
    <property type="match status" value="1"/>
</dbReference>
<dbReference type="GO" id="GO:0003677">
    <property type="term" value="F:DNA binding"/>
    <property type="evidence" value="ECO:0007669"/>
    <property type="project" value="UniProtKB-KW"/>
</dbReference>
<sequence length="374" mass="41188">MTIRKTPGGRFRAQLKSGRLSVGSRTFDTKAEAAAWLKRERAALDGGIDPRAGKEPTGRVLERWLMMREYTVALKTYRADRDLARLMPISLQRMHLSAVTGRDVARSFESLLSTAPRRSAGARGRAPKPLEYTSVVRYRASLSTFFAWCVRERLIATNPVTGVAVPRSSRERAEMNPFTEADLERHFELWAQRDETLANVLLVLGWTGLRWAEARALIVADFVEVPTPGLLVRRSDPEGVGRKATKGRTSRRVPLANRVLPIVRDLTNGKAAGDLLLTTAQGAQLHRSAVVRTLHWATTGGGRRLHDLRHTAACLWLSRGVDPGTVQAWCGHESIATTNRYLHFLGTGADQAGLSRLNEGSGCAGGARDGVRLE</sequence>
<dbReference type="RefSeq" id="WP_146927194.1">
    <property type="nucleotide sequence ID" value="NZ_BJUB01000005.1"/>
</dbReference>
<proteinExistence type="inferred from homology"/>
<evidence type="ECO:0000256" key="3">
    <source>
        <dbReference type="ARBA" id="ARBA00023172"/>
    </source>
</evidence>
<organism evidence="5 6">
    <name type="scientific">Cellulomonas xylanilytica</name>
    <dbReference type="NCBI Taxonomy" id="233583"/>
    <lineage>
        <taxon>Bacteria</taxon>
        <taxon>Bacillati</taxon>
        <taxon>Actinomycetota</taxon>
        <taxon>Actinomycetes</taxon>
        <taxon>Micrococcales</taxon>
        <taxon>Cellulomonadaceae</taxon>
        <taxon>Cellulomonas</taxon>
    </lineage>
</organism>
<dbReference type="Pfam" id="PF00589">
    <property type="entry name" value="Phage_integrase"/>
    <property type="match status" value="1"/>
</dbReference>
<evidence type="ECO:0000256" key="2">
    <source>
        <dbReference type="ARBA" id="ARBA00023125"/>
    </source>
</evidence>
<dbReference type="InterPro" id="IPR010998">
    <property type="entry name" value="Integrase_recombinase_N"/>
</dbReference>
<dbReference type="GO" id="GO:0006310">
    <property type="term" value="P:DNA recombination"/>
    <property type="evidence" value="ECO:0007669"/>
    <property type="project" value="UniProtKB-KW"/>
</dbReference>
<dbReference type="InterPro" id="IPR058717">
    <property type="entry name" value="Phage_L5_Integrase_N"/>
</dbReference>
<dbReference type="InterPro" id="IPR013762">
    <property type="entry name" value="Integrase-like_cat_sf"/>
</dbReference>
<gene>
    <name evidence="5" type="ORF">CXY01_19100</name>
</gene>
<feature type="domain" description="Tyr recombinase" evidence="4">
    <location>
        <begin position="173"/>
        <end position="356"/>
    </location>
</feature>
<dbReference type="EMBL" id="BJUB01000005">
    <property type="protein sequence ID" value="GEK21390.1"/>
    <property type="molecule type" value="Genomic_DNA"/>
</dbReference>
<dbReference type="Pfam" id="PF26003">
    <property type="entry name" value="Integrase_N_phage"/>
    <property type="match status" value="1"/>
</dbReference>
<dbReference type="InterPro" id="IPR002104">
    <property type="entry name" value="Integrase_catalytic"/>
</dbReference>
<dbReference type="SUPFAM" id="SSF56349">
    <property type="entry name" value="DNA breaking-rejoining enzymes"/>
    <property type="match status" value="1"/>
</dbReference>